<feature type="transmembrane region" description="Helical" evidence="1">
    <location>
        <begin position="245"/>
        <end position="269"/>
    </location>
</feature>
<gene>
    <name evidence="2" type="ORF">SAMN05444583_109191</name>
</gene>
<feature type="transmembrane region" description="Helical" evidence="1">
    <location>
        <begin position="220"/>
        <end position="239"/>
    </location>
</feature>
<feature type="transmembrane region" description="Helical" evidence="1">
    <location>
        <begin position="68"/>
        <end position="90"/>
    </location>
</feature>
<feature type="transmembrane region" description="Helical" evidence="1">
    <location>
        <begin position="408"/>
        <end position="435"/>
    </location>
</feature>
<evidence type="ECO:0000256" key="1">
    <source>
        <dbReference type="SAM" id="Phobius"/>
    </source>
</evidence>
<keyword evidence="1" id="KW-0472">Membrane</keyword>
<keyword evidence="3" id="KW-1185">Reference proteome</keyword>
<evidence type="ECO:0000313" key="2">
    <source>
        <dbReference type="EMBL" id="SEL47840.1"/>
    </source>
</evidence>
<feature type="transmembrane region" description="Helical" evidence="1">
    <location>
        <begin position="455"/>
        <end position="488"/>
    </location>
</feature>
<dbReference type="EMBL" id="FOAW01000009">
    <property type="protein sequence ID" value="SEL47840.1"/>
    <property type="molecule type" value="Genomic_DNA"/>
</dbReference>
<keyword evidence="1" id="KW-0812">Transmembrane</keyword>
<feature type="transmembrane region" description="Helical" evidence="1">
    <location>
        <begin position="355"/>
        <end position="372"/>
    </location>
</feature>
<name>A0A1H7QIA9_9NOCA</name>
<protein>
    <submittedName>
        <fullName evidence="2">Uncharacterized protein</fullName>
    </submittedName>
</protein>
<sequence>MLDVQADQVHRVIGDELAGFWTVDGAAAAALTPGQRGHIPPGVRREAYSWGALARTTPSGTPPIGQTVLAAVIRAAWCLVLPYGLTNLAYWARNLCTIEPQVRRTATLVRLFGLGLTLLFVSTVVSVSSDLIALQYLNFGNGTLPAQFQAVAALSPQRRLAVSLLVPVAALAVLWFVASRSRTRYDVDNSKQTEESAGVTPILRRHGFWNNSGHAAETTAIHLAAGVAGTVAMTALFAPPHDKPFGWIFSMIAIVAVLAMVAGAVRLVLTSERGADVPALRTEQTMPVATWAVVAVSAATFVSQSLLLAFGPGATDRPAEGVVPRLDGLIAVPGVLVLMLLALALAGLSIRRMSPWWAVVLATALGAAAVAYLCGQRVPAVIAGVSVYLVLLALALPRSDFQAWSGRAVGVFLLLALGGAMLLSNLVVVGVGNWLNRSKGAAELVSDEPVYCQTAIRIPAIFAWFGVGLVASAAALVVVVVVAGCCAIRWTAFVRARSRDASTSEESIVLAEPDTVPAERLANAAHRAEPAIGVLATLAFLALLPCVILPLRPRQDPEATTHLHVVTALGTLSAAALAAALVGALVLRPHSARPLGMVWDLLCMVPRAAHPFGPPSYSERAVPELVARCDAWLGEDSRNRVVLSAHSLGSVLAVAVLLDPRSEELAARGALLTYGSQLRAYFGRIFPELFGPDAIANAPASGARPFAPDEFLRDDCGPAPRPRPGTVTGLLGGADGRPRWINLWRETDHLGFPAYSRLTNRIDVRADEVDRSGYLPTVAGHSGYVRTPQYRTALEELRRLLGA</sequence>
<feature type="transmembrane region" description="Helical" evidence="1">
    <location>
        <begin position="378"/>
        <end position="396"/>
    </location>
</feature>
<evidence type="ECO:0000313" key="3">
    <source>
        <dbReference type="Proteomes" id="UP000198677"/>
    </source>
</evidence>
<feature type="transmembrane region" description="Helical" evidence="1">
    <location>
        <begin position="157"/>
        <end position="178"/>
    </location>
</feature>
<dbReference type="Proteomes" id="UP000198677">
    <property type="component" value="Unassembled WGS sequence"/>
</dbReference>
<organism evidence="2 3">
    <name type="scientific">Rhodococcus maanshanensis</name>
    <dbReference type="NCBI Taxonomy" id="183556"/>
    <lineage>
        <taxon>Bacteria</taxon>
        <taxon>Bacillati</taxon>
        <taxon>Actinomycetota</taxon>
        <taxon>Actinomycetes</taxon>
        <taxon>Mycobacteriales</taxon>
        <taxon>Nocardiaceae</taxon>
        <taxon>Rhodococcus</taxon>
    </lineage>
</organism>
<feature type="transmembrane region" description="Helical" evidence="1">
    <location>
        <begin position="563"/>
        <end position="587"/>
    </location>
</feature>
<feature type="transmembrane region" description="Helical" evidence="1">
    <location>
        <begin position="530"/>
        <end position="551"/>
    </location>
</feature>
<feature type="transmembrane region" description="Helical" evidence="1">
    <location>
        <begin position="330"/>
        <end position="348"/>
    </location>
</feature>
<proteinExistence type="predicted"/>
<feature type="transmembrane region" description="Helical" evidence="1">
    <location>
        <begin position="289"/>
        <end position="310"/>
    </location>
</feature>
<accession>A0A1H7QIA9</accession>
<dbReference type="AlphaFoldDB" id="A0A1H7QIA9"/>
<keyword evidence="1" id="KW-1133">Transmembrane helix</keyword>
<reference evidence="3" key="1">
    <citation type="submission" date="2016-10" db="EMBL/GenBank/DDBJ databases">
        <authorList>
            <person name="Varghese N."/>
            <person name="Submissions S."/>
        </authorList>
    </citation>
    <scope>NUCLEOTIDE SEQUENCE [LARGE SCALE GENOMIC DNA]</scope>
    <source>
        <strain evidence="3">DSM 44675</strain>
    </source>
</reference>
<feature type="transmembrane region" description="Helical" evidence="1">
    <location>
        <begin position="111"/>
        <end position="137"/>
    </location>
</feature>